<feature type="transmembrane region" description="Helical" evidence="1">
    <location>
        <begin position="427"/>
        <end position="450"/>
    </location>
</feature>
<name>G2E7J6_9GAMM</name>
<feature type="transmembrane region" description="Helical" evidence="1">
    <location>
        <begin position="113"/>
        <end position="134"/>
    </location>
</feature>
<organism evidence="2 3">
    <name type="scientific">Thiorhodococcus drewsii AZ1</name>
    <dbReference type="NCBI Taxonomy" id="765913"/>
    <lineage>
        <taxon>Bacteria</taxon>
        <taxon>Pseudomonadati</taxon>
        <taxon>Pseudomonadota</taxon>
        <taxon>Gammaproteobacteria</taxon>
        <taxon>Chromatiales</taxon>
        <taxon>Chromatiaceae</taxon>
        <taxon>Thiorhodococcus</taxon>
    </lineage>
</organism>
<protein>
    <recommendedName>
        <fullName evidence="4">DUF2157 domain-containing protein</fullName>
    </recommendedName>
</protein>
<keyword evidence="3" id="KW-1185">Reference proteome</keyword>
<feature type="transmembrane region" description="Helical" evidence="1">
    <location>
        <begin position="213"/>
        <end position="234"/>
    </location>
</feature>
<dbReference type="OrthoDB" id="6086209at2"/>
<feature type="transmembrane region" description="Helical" evidence="1">
    <location>
        <begin position="159"/>
        <end position="183"/>
    </location>
</feature>
<feature type="transmembrane region" description="Helical" evidence="1">
    <location>
        <begin position="404"/>
        <end position="421"/>
    </location>
</feature>
<keyword evidence="1" id="KW-0472">Membrane</keyword>
<keyword evidence="1" id="KW-0812">Transmembrane</keyword>
<proteinExistence type="predicted"/>
<evidence type="ECO:0000256" key="1">
    <source>
        <dbReference type="SAM" id="Phobius"/>
    </source>
</evidence>
<feature type="transmembrane region" description="Helical" evidence="1">
    <location>
        <begin position="324"/>
        <end position="345"/>
    </location>
</feature>
<feature type="transmembrane region" description="Helical" evidence="1">
    <location>
        <begin position="271"/>
        <end position="289"/>
    </location>
</feature>
<dbReference type="Proteomes" id="UP000004200">
    <property type="component" value="Unassembled WGS sequence"/>
</dbReference>
<dbReference type="STRING" id="765913.ThidrDRAFT_4259"/>
<feature type="transmembrane region" description="Helical" evidence="1">
    <location>
        <begin position="84"/>
        <end position="106"/>
    </location>
</feature>
<feature type="transmembrane region" description="Helical" evidence="1">
    <location>
        <begin position="246"/>
        <end position="265"/>
    </location>
</feature>
<dbReference type="AlphaFoldDB" id="G2E7J6"/>
<feature type="transmembrane region" description="Helical" evidence="1">
    <location>
        <begin position="301"/>
        <end position="318"/>
    </location>
</feature>
<evidence type="ECO:0000313" key="3">
    <source>
        <dbReference type="Proteomes" id="UP000004200"/>
    </source>
</evidence>
<keyword evidence="1" id="KW-1133">Transmembrane helix</keyword>
<accession>G2E7J6</accession>
<dbReference type="eggNOG" id="ENOG502ZRCI">
    <property type="taxonomic scope" value="Bacteria"/>
</dbReference>
<reference evidence="2 3" key="1">
    <citation type="submission" date="2011-06" db="EMBL/GenBank/DDBJ databases">
        <title>The draft genome of Thiorhodococcus drewsii AZ1.</title>
        <authorList>
            <consortium name="US DOE Joint Genome Institute (JGI-PGF)"/>
            <person name="Lucas S."/>
            <person name="Han J."/>
            <person name="Lapidus A."/>
            <person name="Cheng J.-F."/>
            <person name="Goodwin L."/>
            <person name="Pitluck S."/>
            <person name="Peters L."/>
            <person name="Land M.L."/>
            <person name="Hauser L."/>
            <person name="Vogl K."/>
            <person name="Liu Z."/>
            <person name="Imhoff J."/>
            <person name="Thiel V."/>
            <person name="Frigaard N.-U."/>
            <person name="Bryant D.A."/>
            <person name="Woyke T.J."/>
        </authorList>
    </citation>
    <scope>NUCLEOTIDE SEQUENCE [LARGE SCALE GENOMIC DNA]</scope>
    <source>
        <strain evidence="2 3">AZ1</strain>
    </source>
</reference>
<feature type="transmembrane region" description="Helical" evidence="1">
    <location>
        <begin position="53"/>
        <end position="72"/>
    </location>
</feature>
<feature type="transmembrane region" description="Helical" evidence="1">
    <location>
        <begin position="383"/>
        <end position="399"/>
    </location>
</feature>
<dbReference type="RefSeq" id="WP_007042972.1">
    <property type="nucleotide sequence ID" value="NZ_AFWT01000052.1"/>
</dbReference>
<evidence type="ECO:0008006" key="4">
    <source>
        <dbReference type="Google" id="ProtNLM"/>
    </source>
</evidence>
<evidence type="ECO:0000313" key="2">
    <source>
        <dbReference type="EMBL" id="EGV27929.1"/>
    </source>
</evidence>
<gene>
    <name evidence="2" type="ORF">ThidrDRAFT_4259</name>
</gene>
<comment type="caution">
    <text evidence="2">The sequence shown here is derived from an EMBL/GenBank/DDBJ whole genome shotgun (WGS) entry which is preliminary data.</text>
</comment>
<sequence length="472" mass="49947">MNGQAMQHRAIPDEETLSLDPAALDFSGQCANESEIQSPAPDPEPRKTLSLSLLLRGLGGLVIVAAFVMYLFQGWREGDDLTRSLLLLGHTVILTLAGFASGHLLHESKGARLFIALALAAVPVNFAFLGGLTYDQLTWDAPLALDGAESFWTATSGTLAPGAMLALAGSSLLTLALATWVGFLIMARRSAWALTGLYLLVNAALLIPTRGDLATSAILLAFGVLVGVSALQLRRRDPSLATPEGVFARALPILPLLVLGGRSLWLYAPDAVFFTTLSLIAYLGLRLAAGAMRADRPWRGALELVALLFALMSASLAFDTLIDAHLLADIVEVPLVGALLAALLIDLSTLGGRWRHQYRGAAALVANLAMLLNLAAFSGLGNALAALSIGIATLVHGYLSRSRFIFAMGLITALAGLGFVAEDALSSFTIGGWSALVLLGILTIVTGSVVERHGARIKARLLRWHRHFEPEV</sequence>
<feature type="transmembrane region" description="Helical" evidence="1">
    <location>
        <begin position="190"/>
        <end position="207"/>
    </location>
</feature>
<dbReference type="EMBL" id="AFWT01000052">
    <property type="protein sequence ID" value="EGV27929.1"/>
    <property type="molecule type" value="Genomic_DNA"/>
</dbReference>